<evidence type="ECO:0000313" key="9">
    <source>
        <dbReference type="EMBL" id="KIE09744.1"/>
    </source>
</evidence>
<dbReference type="Pfam" id="PF07927">
    <property type="entry name" value="HicA_toxin"/>
    <property type="match status" value="1"/>
</dbReference>
<dbReference type="EMBL" id="JHEG02000054">
    <property type="protein sequence ID" value="KIE09744.1"/>
    <property type="molecule type" value="Genomic_DNA"/>
</dbReference>
<keyword evidence="10" id="KW-1185">Reference proteome</keyword>
<evidence type="ECO:0000256" key="5">
    <source>
        <dbReference type="ARBA" id="ARBA00022801"/>
    </source>
</evidence>
<sequence length="76" mass="8829">MPKITPIFWQRLEKVFLATGFEFARQEGSHRCYVKQGSSRPVVIPTYDEIPVSIIRNNLKTAGISRDEYFQLLNQV</sequence>
<keyword evidence="7" id="KW-0346">Stress response</keyword>
<protein>
    <submittedName>
        <fullName evidence="8">Addiction module toxin, HicA family</fullName>
    </submittedName>
</protein>
<evidence type="ECO:0000256" key="6">
    <source>
        <dbReference type="ARBA" id="ARBA00022884"/>
    </source>
</evidence>
<dbReference type="RefSeq" id="WP_038081132.1">
    <property type="nucleotide sequence ID" value="NZ_JHEG04000001.1"/>
</dbReference>
<dbReference type="GO" id="GO:0004519">
    <property type="term" value="F:endonuclease activity"/>
    <property type="evidence" value="ECO:0007669"/>
    <property type="project" value="UniProtKB-KW"/>
</dbReference>
<dbReference type="GO" id="GO:0016787">
    <property type="term" value="F:hydrolase activity"/>
    <property type="evidence" value="ECO:0007669"/>
    <property type="project" value="UniProtKB-KW"/>
</dbReference>
<keyword evidence="5" id="KW-0378">Hydrolase</keyword>
<comment type="similarity">
    <text evidence="1">Belongs to the HicA mRNA interferase family.</text>
</comment>
<dbReference type="EMBL" id="JHEG04000001">
    <property type="protein sequence ID" value="KAF3884576.1"/>
    <property type="molecule type" value="Genomic_DNA"/>
</dbReference>
<keyword evidence="2" id="KW-1277">Toxin-antitoxin system</keyword>
<dbReference type="GO" id="GO:0003729">
    <property type="term" value="F:mRNA binding"/>
    <property type="evidence" value="ECO:0007669"/>
    <property type="project" value="InterPro"/>
</dbReference>
<dbReference type="SUPFAM" id="SSF54786">
    <property type="entry name" value="YcfA/nrd intein domain"/>
    <property type="match status" value="1"/>
</dbReference>
<keyword evidence="4" id="KW-0255">Endonuclease</keyword>
<accession>A0A0C1QW60</accession>
<evidence type="ECO:0000256" key="7">
    <source>
        <dbReference type="ARBA" id="ARBA00023016"/>
    </source>
</evidence>
<proteinExistence type="inferred from homology"/>
<evidence type="ECO:0000256" key="2">
    <source>
        <dbReference type="ARBA" id="ARBA00022649"/>
    </source>
</evidence>
<comment type="caution">
    <text evidence="9">The sequence shown here is derived from an EMBL/GenBank/DDBJ whole genome shotgun (WGS) entry which is preliminary data.</text>
</comment>
<evidence type="ECO:0000313" key="8">
    <source>
        <dbReference type="EMBL" id="KAF3884576.1"/>
    </source>
</evidence>
<dbReference type="Gene3D" id="3.30.920.30">
    <property type="entry name" value="Hypothetical protein"/>
    <property type="match status" value="1"/>
</dbReference>
<dbReference type="OrthoDB" id="121656at2"/>
<organism evidence="9">
    <name type="scientific">Tolypothrix bouteillei VB521301</name>
    <dbReference type="NCBI Taxonomy" id="1479485"/>
    <lineage>
        <taxon>Bacteria</taxon>
        <taxon>Bacillati</taxon>
        <taxon>Cyanobacteriota</taxon>
        <taxon>Cyanophyceae</taxon>
        <taxon>Nostocales</taxon>
        <taxon>Tolypothrichaceae</taxon>
        <taxon>Tolypothrix</taxon>
    </lineage>
</organism>
<dbReference type="InterPro" id="IPR038570">
    <property type="entry name" value="HicA_sf"/>
</dbReference>
<dbReference type="Proteomes" id="UP000029738">
    <property type="component" value="Unassembled WGS sequence"/>
</dbReference>
<keyword evidence="3" id="KW-0540">Nuclease</keyword>
<dbReference type="InterPro" id="IPR012933">
    <property type="entry name" value="HicA_mRNA_interferase"/>
</dbReference>
<evidence type="ECO:0000256" key="1">
    <source>
        <dbReference type="ARBA" id="ARBA00006620"/>
    </source>
</evidence>
<dbReference type="STRING" id="1479485.DA73_0225885"/>
<reference evidence="8" key="2">
    <citation type="submission" date="2019-11" db="EMBL/GenBank/DDBJ databases">
        <title>Improved Assembly of Tolypothrix boutellei genome.</title>
        <authorList>
            <person name="Sarangi A.N."/>
            <person name="Mukherjee M."/>
            <person name="Ghosh S."/>
            <person name="Singh D."/>
            <person name="Das A."/>
            <person name="Kant S."/>
            <person name="Prusty A."/>
            <person name="Tripathy S."/>
        </authorList>
    </citation>
    <scope>NUCLEOTIDE SEQUENCE</scope>
    <source>
        <strain evidence="8">VB521301</strain>
    </source>
</reference>
<evidence type="ECO:0000256" key="4">
    <source>
        <dbReference type="ARBA" id="ARBA00022759"/>
    </source>
</evidence>
<dbReference type="AlphaFoldDB" id="A0A0C1QW60"/>
<evidence type="ECO:0000313" key="10">
    <source>
        <dbReference type="Proteomes" id="UP000029738"/>
    </source>
</evidence>
<keyword evidence="6" id="KW-0694">RNA-binding</keyword>
<name>A0A0C1QW60_9CYAN</name>
<gene>
    <name evidence="9" type="ORF">DA73_0225885</name>
    <name evidence="8" type="ORF">DA73_0400003125</name>
</gene>
<evidence type="ECO:0000256" key="3">
    <source>
        <dbReference type="ARBA" id="ARBA00022722"/>
    </source>
</evidence>
<reference evidence="9" key="1">
    <citation type="journal article" date="2015" name="Genome Announc.">
        <title>Draft Genome Sequence of Tolypothrix boutellei Strain VB521301.</title>
        <authorList>
            <person name="Chandrababunaidu M.M."/>
            <person name="Singh D."/>
            <person name="Sen D."/>
            <person name="Bhan S."/>
            <person name="Das S."/>
            <person name="Gupta A."/>
            <person name="Adhikary S.P."/>
            <person name="Tripathy S."/>
        </authorList>
    </citation>
    <scope>NUCLEOTIDE SEQUENCE</scope>
    <source>
        <strain evidence="9">VB521301</strain>
    </source>
</reference>